<evidence type="ECO:0000256" key="3">
    <source>
        <dbReference type="ARBA" id="ARBA00005582"/>
    </source>
</evidence>
<keyword evidence="10" id="KW-1185">Reference proteome</keyword>
<evidence type="ECO:0000259" key="8">
    <source>
        <dbReference type="PROSITE" id="PS51462"/>
    </source>
</evidence>
<comment type="caution">
    <text evidence="9">The sequence shown here is derived from an EMBL/GenBank/DDBJ whole genome shotgun (WGS) entry which is preliminary data.</text>
</comment>
<dbReference type="PROSITE" id="PS51462">
    <property type="entry name" value="NUDIX"/>
    <property type="match status" value="1"/>
</dbReference>
<name>A0A8S3ZCS3_9EUPU</name>
<comment type="cofactor">
    <cofactor evidence="1">
        <name>Mn(2+)</name>
        <dbReference type="ChEBI" id="CHEBI:29035"/>
    </cofactor>
</comment>
<evidence type="ECO:0000256" key="1">
    <source>
        <dbReference type="ARBA" id="ARBA00001936"/>
    </source>
</evidence>
<evidence type="ECO:0000256" key="6">
    <source>
        <dbReference type="ARBA" id="ARBA00022842"/>
    </source>
</evidence>
<dbReference type="InterPro" id="IPR015797">
    <property type="entry name" value="NUDIX_hydrolase-like_dom_sf"/>
</dbReference>
<dbReference type="PANTHER" id="PTHR12318">
    <property type="entry name" value="TESTOSTERONE-REGULATED PROTEIN RP2"/>
    <property type="match status" value="1"/>
</dbReference>
<dbReference type="CDD" id="cd18870">
    <property type="entry name" value="NUDIX_AcylCoAdiphos_Nudt19"/>
    <property type="match status" value="1"/>
</dbReference>
<dbReference type="GO" id="GO:0046872">
    <property type="term" value="F:metal ion binding"/>
    <property type="evidence" value="ECO:0007669"/>
    <property type="project" value="UniProtKB-KW"/>
</dbReference>
<comment type="similarity">
    <text evidence="3">Belongs to the Nudix hydrolase family.</text>
</comment>
<accession>A0A8S3ZCS3</accession>
<comment type="cofactor">
    <cofactor evidence="2">
        <name>Mg(2+)</name>
        <dbReference type="ChEBI" id="CHEBI:18420"/>
    </cofactor>
</comment>
<dbReference type="Proteomes" id="UP000678393">
    <property type="component" value="Unassembled WGS sequence"/>
</dbReference>
<evidence type="ECO:0000256" key="5">
    <source>
        <dbReference type="ARBA" id="ARBA00022801"/>
    </source>
</evidence>
<dbReference type="InterPro" id="IPR039121">
    <property type="entry name" value="NUDT19"/>
</dbReference>
<gene>
    <name evidence="9" type="ORF">CUNI_LOCUS10350</name>
</gene>
<dbReference type="InterPro" id="IPR000086">
    <property type="entry name" value="NUDIX_hydrolase_dom"/>
</dbReference>
<dbReference type="Gene3D" id="3.90.79.10">
    <property type="entry name" value="Nucleoside Triphosphate Pyrophosphohydrolase"/>
    <property type="match status" value="1"/>
</dbReference>
<feature type="domain" description="Nudix hydrolase" evidence="8">
    <location>
        <begin position="38"/>
        <end position="270"/>
    </location>
</feature>
<sequence>MMRVTKIMAATLKHWRESASLIISSKRLARPTRQNLMNKFLTPAAAVADDEVFRLLLLKRSGGSSFMPDVYVFPGGMLDNTDFSKDWLEVLGDSCGSLDVFSTSQEGSPIFSRPRDAEFSHIPSEVALRITAIRETFEESGILLARPASDLADKDHFSNTRPLFATVCNVPEATASKWRKSIMSDPSQFLVMCRELGMVPDVWSLYEWSNWLTPPLKGKRFDTAFFVSCIDEGPNVSLSEESSHGVWMQPEDILQEASRGSLVLAPPQVYELSRLVRFQTVDELVIFAWKRSSHRAQRWMPVIYSCADATLFVLPGDDLYPDNADLTGEITQTPIYRPETVDELQKLYPNHNRAVMGKDRRMWLYCNIQCIDGHILPYEYNRSAVQPKL</sequence>
<dbReference type="PANTHER" id="PTHR12318:SF0">
    <property type="entry name" value="ACYL-COENZYME A DIPHOSPHATASE NUDT19"/>
    <property type="match status" value="1"/>
</dbReference>
<dbReference type="GO" id="GO:0005739">
    <property type="term" value="C:mitochondrion"/>
    <property type="evidence" value="ECO:0007669"/>
    <property type="project" value="TreeGrafter"/>
</dbReference>
<organism evidence="9 10">
    <name type="scientific">Candidula unifasciata</name>
    <dbReference type="NCBI Taxonomy" id="100452"/>
    <lineage>
        <taxon>Eukaryota</taxon>
        <taxon>Metazoa</taxon>
        <taxon>Spiralia</taxon>
        <taxon>Lophotrochozoa</taxon>
        <taxon>Mollusca</taxon>
        <taxon>Gastropoda</taxon>
        <taxon>Heterobranchia</taxon>
        <taxon>Euthyneura</taxon>
        <taxon>Panpulmonata</taxon>
        <taxon>Eupulmonata</taxon>
        <taxon>Stylommatophora</taxon>
        <taxon>Helicina</taxon>
        <taxon>Helicoidea</taxon>
        <taxon>Geomitridae</taxon>
        <taxon>Candidula</taxon>
    </lineage>
</organism>
<evidence type="ECO:0000256" key="7">
    <source>
        <dbReference type="ARBA" id="ARBA00023211"/>
    </source>
</evidence>
<keyword evidence="7" id="KW-0464">Manganese</keyword>
<evidence type="ECO:0000256" key="2">
    <source>
        <dbReference type="ARBA" id="ARBA00001946"/>
    </source>
</evidence>
<reference evidence="9" key="1">
    <citation type="submission" date="2021-04" db="EMBL/GenBank/DDBJ databases">
        <authorList>
            <consortium name="Molecular Ecology Group"/>
        </authorList>
    </citation>
    <scope>NUCLEOTIDE SEQUENCE</scope>
</reference>
<dbReference type="OrthoDB" id="1695362at2759"/>
<keyword evidence="5" id="KW-0378">Hydrolase</keyword>
<dbReference type="GO" id="GO:0016818">
    <property type="term" value="F:hydrolase activity, acting on acid anhydrides, in phosphorus-containing anhydrides"/>
    <property type="evidence" value="ECO:0007669"/>
    <property type="project" value="InterPro"/>
</dbReference>
<dbReference type="SUPFAM" id="SSF55811">
    <property type="entry name" value="Nudix"/>
    <property type="match status" value="1"/>
</dbReference>
<evidence type="ECO:0000313" key="10">
    <source>
        <dbReference type="Proteomes" id="UP000678393"/>
    </source>
</evidence>
<evidence type="ECO:0000313" key="9">
    <source>
        <dbReference type="EMBL" id="CAG5124792.1"/>
    </source>
</evidence>
<keyword evidence="6" id="KW-0460">Magnesium</keyword>
<dbReference type="AlphaFoldDB" id="A0A8S3ZCS3"/>
<keyword evidence="4" id="KW-0479">Metal-binding</keyword>
<dbReference type="EMBL" id="CAJHNH020001879">
    <property type="protein sequence ID" value="CAG5124792.1"/>
    <property type="molecule type" value="Genomic_DNA"/>
</dbReference>
<evidence type="ECO:0000256" key="4">
    <source>
        <dbReference type="ARBA" id="ARBA00022723"/>
    </source>
</evidence>
<protein>
    <recommendedName>
        <fullName evidence="8">Nudix hydrolase domain-containing protein</fullName>
    </recommendedName>
</protein>
<proteinExistence type="inferred from homology"/>